<dbReference type="GO" id="GO:0016874">
    <property type="term" value="F:ligase activity"/>
    <property type="evidence" value="ECO:0007669"/>
    <property type="project" value="UniProtKB-KW"/>
</dbReference>
<evidence type="ECO:0000256" key="2">
    <source>
        <dbReference type="ARBA" id="ARBA00022692"/>
    </source>
</evidence>
<proteinExistence type="predicted"/>
<dbReference type="AlphaFoldDB" id="A0A1G9X0I1"/>
<reference evidence="7 8" key="1">
    <citation type="submission" date="2016-10" db="EMBL/GenBank/DDBJ databases">
        <authorList>
            <person name="de Groot N.N."/>
        </authorList>
    </citation>
    <scope>NUCLEOTIDE SEQUENCE [LARGE SCALE GENOMIC DNA]</scope>
    <source>
        <strain evidence="7 8">CGMCC 1.5012</strain>
    </source>
</reference>
<feature type="transmembrane region" description="Helical" evidence="5">
    <location>
        <begin position="221"/>
        <end position="238"/>
    </location>
</feature>
<feature type="transmembrane region" description="Helical" evidence="5">
    <location>
        <begin position="196"/>
        <end position="214"/>
    </location>
</feature>
<dbReference type="RefSeq" id="WP_092638573.1">
    <property type="nucleotide sequence ID" value="NZ_FNID01000007.1"/>
</dbReference>
<feature type="transmembrane region" description="Helical" evidence="5">
    <location>
        <begin position="90"/>
        <end position="107"/>
    </location>
</feature>
<feature type="transmembrane region" description="Helical" evidence="5">
    <location>
        <begin position="244"/>
        <end position="261"/>
    </location>
</feature>
<feature type="transmembrane region" description="Helical" evidence="5">
    <location>
        <begin position="422"/>
        <end position="442"/>
    </location>
</feature>
<keyword evidence="3 5" id="KW-1133">Transmembrane helix</keyword>
<accession>A0A1G9X0I1</accession>
<dbReference type="InterPro" id="IPR051533">
    <property type="entry name" value="WaaL-like"/>
</dbReference>
<feature type="transmembrane region" description="Helical" evidence="5">
    <location>
        <begin position="398"/>
        <end position="416"/>
    </location>
</feature>
<evidence type="ECO:0000313" key="7">
    <source>
        <dbReference type="EMBL" id="SDM89855.1"/>
    </source>
</evidence>
<name>A0A1G9X0I1_9FIRM</name>
<keyword evidence="2 5" id="KW-0812">Transmembrane</keyword>
<feature type="transmembrane region" description="Helical" evidence="5">
    <location>
        <begin position="122"/>
        <end position="139"/>
    </location>
</feature>
<evidence type="ECO:0000256" key="5">
    <source>
        <dbReference type="SAM" id="Phobius"/>
    </source>
</evidence>
<evidence type="ECO:0000256" key="4">
    <source>
        <dbReference type="ARBA" id="ARBA00023136"/>
    </source>
</evidence>
<gene>
    <name evidence="7" type="ORF">SAMN05192585_10743</name>
</gene>
<protein>
    <submittedName>
        <fullName evidence="7">O-antigen ligase</fullName>
    </submittedName>
</protein>
<keyword evidence="4 5" id="KW-0472">Membrane</keyword>
<feature type="transmembrane region" description="Helical" evidence="5">
    <location>
        <begin position="146"/>
        <end position="167"/>
    </location>
</feature>
<evidence type="ECO:0000256" key="1">
    <source>
        <dbReference type="ARBA" id="ARBA00004141"/>
    </source>
</evidence>
<sequence length="467" mass="52425">MFTFKTDRPPNTGLLQWISTVLATLCAAVLPLIVGETAVDISLKPNTFFISSDFYYYFKFIFFCIIASLMLFYSIYGYFSRYKPLVLSKLYIVFALLVLLSSLFALNRSNAFLGIAGRYQGFYSYFFYLSVLVFCASFLTAKNIRAVLYALLASAGIIAIIALLQYYGIELFFDSFGAKTYGRYIARGTIGNRNFLGSYFTMLTPIAAVLYLTAKTKKRTILFFILSGLFFSGLVVSLTRVAWLGFLAFSMAMAIFQYKLIFKNLKRLIALLLIFVLLFSLLTLTDGGRISERGQDFSHQVQNIKSESFGSGRTVIYRYTLQTILHYPLLGTGPDCLGTALEPLVTEADRIAVGGTNVYIDKAHSEYLEIAATMGIPAFICFMLFLILLMFPLLKRFKVLPCTLQAIFCGVGAYLVQAACNIGVISVLPVFYVLAGILLKYASSKDRFILYRKKEIEHPKTNETTVQ</sequence>
<feature type="transmembrane region" description="Helical" evidence="5">
    <location>
        <begin position="268"/>
        <end position="285"/>
    </location>
</feature>
<dbReference type="STRING" id="258515.SAMN05192585_10743"/>
<comment type="subcellular location">
    <subcellularLocation>
        <location evidence="1">Membrane</location>
        <topology evidence="1">Multi-pass membrane protein</topology>
    </subcellularLocation>
</comment>
<evidence type="ECO:0000256" key="3">
    <source>
        <dbReference type="ARBA" id="ARBA00022989"/>
    </source>
</evidence>
<dbReference type="InterPro" id="IPR007016">
    <property type="entry name" value="O-antigen_ligase-rel_domated"/>
</dbReference>
<feature type="transmembrane region" description="Helical" evidence="5">
    <location>
        <begin position="54"/>
        <end position="78"/>
    </location>
</feature>
<dbReference type="Proteomes" id="UP000199182">
    <property type="component" value="Unassembled WGS sequence"/>
</dbReference>
<evidence type="ECO:0000313" key="8">
    <source>
        <dbReference type="Proteomes" id="UP000199182"/>
    </source>
</evidence>
<dbReference type="PANTHER" id="PTHR37422">
    <property type="entry name" value="TEICHURONIC ACID BIOSYNTHESIS PROTEIN TUAE"/>
    <property type="match status" value="1"/>
</dbReference>
<keyword evidence="7" id="KW-0436">Ligase</keyword>
<organism evidence="7 8">
    <name type="scientific">Acetanaerobacterium elongatum</name>
    <dbReference type="NCBI Taxonomy" id="258515"/>
    <lineage>
        <taxon>Bacteria</taxon>
        <taxon>Bacillati</taxon>
        <taxon>Bacillota</taxon>
        <taxon>Clostridia</taxon>
        <taxon>Eubacteriales</taxon>
        <taxon>Oscillospiraceae</taxon>
        <taxon>Acetanaerobacterium</taxon>
    </lineage>
</organism>
<feature type="transmembrane region" description="Helical" evidence="5">
    <location>
        <begin position="370"/>
        <end position="391"/>
    </location>
</feature>
<dbReference type="GO" id="GO:0016020">
    <property type="term" value="C:membrane"/>
    <property type="evidence" value="ECO:0007669"/>
    <property type="project" value="UniProtKB-SubCell"/>
</dbReference>
<dbReference type="OrthoDB" id="1817912at2"/>
<feature type="transmembrane region" description="Helical" evidence="5">
    <location>
        <begin position="12"/>
        <end position="34"/>
    </location>
</feature>
<keyword evidence="8" id="KW-1185">Reference proteome</keyword>
<feature type="domain" description="O-antigen ligase-related" evidence="6">
    <location>
        <begin position="228"/>
        <end position="383"/>
    </location>
</feature>
<dbReference type="Pfam" id="PF04932">
    <property type="entry name" value="Wzy_C"/>
    <property type="match status" value="1"/>
</dbReference>
<dbReference type="EMBL" id="FNID01000007">
    <property type="protein sequence ID" value="SDM89855.1"/>
    <property type="molecule type" value="Genomic_DNA"/>
</dbReference>
<evidence type="ECO:0000259" key="6">
    <source>
        <dbReference type="Pfam" id="PF04932"/>
    </source>
</evidence>
<dbReference type="PANTHER" id="PTHR37422:SF23">
    <property type="entry name" value="TEICHURONIC ACID BIOSYNTHESIS PROTEIN TUAE"/>
    <property type="match status" value="1"/>
</dbReference>